<organism evidence="2">
    <name type="scientific">Daucus carota subsp. sativus</name>
    <name type="common">Carrot</name>
    <dbReference type="NCBI Taxonomy" id="79200"/>
    <lineage>
        <taxon>Eukaryota</taxon>
        <taxon>Viridiplantae</taxon>
        <taxon>Streptophyta</taxon>
        <taxon>Embryophyta</taxon>
        <taxon>Tracheophyta</taxon>
        <taxon>Spermatophyta</taxon>
        <taxon>Magnoliopsida</taxon>
        <taxon>eudicotyledons</taxon>
        <taxon>Gunneridae</taxon>
        <taxon>Pentapetalae</taxon>
        <taxon>asterids</taxon>
        <taxon>campanulids</taxon>
        <taxon>Apiales</taxon>
        <taxon>Apiaceae</taxon>
        <taxon>Apioideae</taxon>
        <taxon>Scandiceae</taxon>
        <taxon>Daucinae</taxon>
        <taxon>Daucus</taxon>
        <taxon>Daucus sect. Daucus</taxon>
    </lineage>
</organism>
<dbReference type="PANTHER" id="PTHR47149">
    <property type="entry name" value="F-BOX PROTEIN RMF"/>
    <property type="match status" value="1"/>
</dbReference>
<evidence type="ECO:0000256" key="1">
    <source>
        <dbReference type="SAM" id="Phobius"/>
    </source>
</evidence>
<dbReference type="EMBL" id="LNRQ01000002">
    <property type="protein sequence ID" value="KZN06136.1"/>
    <property type="molecule type" value="Genomic_DNA"/>
</dbReference>
<dbReference type="Gene3D" id="1.20.1280.50">
    <property type="match status" value="1"/>
</dbReference>
<protein>
    <submittedName>
        <fullName evidence="2">Uncharacterized protein</fullName>
    </submittedName>
</protein>
<proteinExistence type="predicted"/>
<dbReference type="InterPro" id="IPR036047">
    <property type="entry name" value="F-box-like_dom_sf"/>
</dbReference>
<keyword evidence="1" id="KW-1133">Transmembrane helix</keyword>
<dbReference type="GO" id="GO:0061458">
    <property type="term" value="P:reproductive system development"/>
    <property type="evidence" value="ECO:0007669"/>
    <property type="project" value="TreeGrafter"/>
</dbReference>
<accession>A0A166E5V7</accession>
<dbReference type="PANTHER" id="PTHR47149:SF1">
    <property type="entry name" value="F-BOX PROTEIN RMF"/>
    <property type="match status" value="1"/>
</dbReference>
<dbReference type="OMA" id="QEYAHAH"/>
<name>A0A166E5V7_DAUCS</name>
<comment type="caution">
    <text evidence="2">The sequence shown here is derived from an EMBL/GenBank/DDBJ whole genome shotgun (WGS) entry which is preliminary data.</text>
</comment>
<dbReference type="AlphaFoldDB" id="A0A166E5V7"/>
<dbReference type="GO" id="GO:0005634">
    <property type="term" value="C:nucleus"/>
    <property type="evidence" value="ECO:0007669"/>
    <property type="project" value="TreeGrafter"/>
</dbReference>
<evidence type="ECO:0000313" key="2">
    <source>
        <dbReference type="EMBL" id="KZN06136.1"/>
    </source>
</evidence>
<keyword evidence="1" id="KW-0812">Transmembrane</keyword>
<keyword evidence="1" id="KW-0472">Membrane</keyword>
<reference evidence="2" key="1">
    <citation type="journal article" date="2016" name="Nat. Genet.">
        <title>A high-quality carrot genome assembly provides new insights into carotenoid accumulation and asterid genome evolution.</title>
        <authorList>
            <person name="Iorizzo M."/>
            <person name="Ellison S."/>
            <person name="Senalik D."/>
            <person name="Zeng P."/>
            <person name="Satapoomin P."/>
            <person name="Huang J."/>
            <person name="Bowman M."/>
            <person name="Iovene M."/>
            <person name="Sanseverino W."/>
            <person name="Cavagnaro P."/>
            <person name="Yildiz M."/>
            <person name="Macko-Podgorni A."/>
            <person name="Moranska E."/>
            <person name="Grzebelus E."/>
            <person name="Grzebelus D."/>
            <person name="Ashrafi H."/>
            <person name="Zheng Z."/>
            <person name="Cheng S."/>
            <person name="Spooner D."/>
            <person name="Van Deynze A."/>
            <person name="Simon P."/>
        </authorList>
    </citation>
    <scope>NUCLEOTIDE SEQUENCE [LARGE SCALE GENOMIC DNA]</scope>
    <source>
        <tissue evidence="2">Leaf</tissue>
    </source>
</reference>
<dbReference type="STRING" id="79200.A0A166E5V7"/>
<feature type="transmembrane region" description="Helical" evidence="1">
    <location>
        <begin position="111"/>
        <end position="130"/>
    </location>
</feature>
<sequence>MGKRLRRGRSICCCVSPRSSSHSSSSFLPCYEEDLWIEIAKYLDGKSLVMLAATCHWFKRIMMEECVWKYACLRDLQVPDPRKVAFEWIKLYATTFDGSHSFMFRQQEKHIGEFPHIFTALLVLLVHILTCYLPCSVSMNKLDWMRIGAFFFDSSEAFLTEKLIYPSRLVRNENLEKVLQSLGSCVLRNIKNGIWIADLQLVRCPVCDQNTCDGTMQIVDVRHIELFLSEGYQDGSWDYEQIGHHDIKKHADGASGGIFDIKHLKDATTSELFNLKSWVGQPKDWQPKAMITLHAVAVNTNLQDNEVPRPTLYDDTFSSDLRYDLELTWSMPNCEECEKHGALCHFKNATSRQPTCSYEPKAGGIHVIKIIALCITVPAVVASMTIATFICFSKGPDAHHQDAELALQTVNDSEGLDESTIESYTKVVIGESRRLPAGPNDVTCPICLSDYHANEKLSAFLRADIASILSASMNGLDGKDLSSLQEFTFACTQ</sequence>
<dbReference type="Gramene" id="KZN06136">
    <property type="protein sequence ID" value="KZN06136"/>
    <property type="gene ID" value="DCAR_006973"/>
</dbReference>
<dbReference type="SUPFAM" id="SSF81383">
    <property type="entry name" value="F-box domain"/>
    <property type="match status" value="1"/>
</dbReference>
<gene>
    <name evidence="2" type="ORF">DCAR_006973</name>
</gene>